<dbReference type="OrthoDB" id="5867452at2759"/>
<proteinExistence type="predicted"/>
<sequence>MTIEKGRVEYTFAFFYYNPSICEPAPPEEINDRRKPPIYA</sequence>
<dbReference type="EMBL" id="UYYB01121853">
    <property type="protein sequence ID" value="VDM83228.1"/>
    <property type="molecule type" value="Genomic_DNA"/>
</dbReference>
<name>A0A3P7LVV7_STRVU</name>
<evidence type="ECO:0000313" key="1">
    <source>
        <dbReference type="EMBL" id="VDM83228.1"/>
    </source>
</evidence>
<dbReference type="AlphaFoldDB" id="A0A3P7LVV7"/>
<evidence type="ECO:0000313" key="2">
    <source>
        <dbReference type="Proteomes" id="UP000270094"/>
    </source>
</evidence>
<protein>
    <submittedName>
        <fullName evidence="1">Uncharacterized protein</fullName>
    </submittedName>
</protein>
<dbReference type="Proteomes" id="UP000270094">
    <property type="component" value="Unassembled WGS sequence"/>
</dbReference>
<reference evidence="1 2" key="1">
    <citation type="submission" date="2018-11" db="EMBL/GenBank/DDBJ databases">
        <authorList>
            <consortium name="Pathogen Informatics"/>
        </authorList>
    </citation>
    <scope>NUCLEOTIDE SEQUENCE [LARGE SCALE GENOMIC DNA]</scope>
</reference>
<organism evidence="1 2">
    <name type="scientific">Strongylus vulgaris</name>
    <name type="common">Blood worm</name>
    <dbReference type="NCBI Taxonomy" id="40348"/>
    <lineage>
        <taxon>Eukaryota</taxon>
        <taxon>Metazoa</taxon>
        <taxon>Ecdysozoa</taxon>
        <taxon>Nematoda</taxon>
        <taxon>Chromadorea</taxon>
        <taxon>Rhabditida</taxon>
        <taxon>Rhabditina</taxon>
        <taxon>Rhabditomorpha</taxon>
        <taxon>Strongyloidea</taxon>
        <taxon>Strongylidae</taxon>
        <taxon>Strongylus</taxon>
    </lineage>
</organism>
<accession>A0A3P7LVV7</accession>
<keyword evidence="2" id="KW-1185">Reference proteome</keyword>
<gene>
    <name evidence="1" type="ORF">SVUK_LOCUS18226</name>
</gene>